<proteinExistence type="predicted"/>
<evidence type="ECO:0000313" key="2">
    <source>
        <dbReference type="EMBL" id="UXH80305.1"/>
    </source>
</evidence>
<feature type="region of interest" description="Disordered" evidence="1">
    <location>
        <begin position="192"/>
        <end position="218"/>
    </location>
</feature>
<feature type="compositionally biased region" description="Pro residues" evidence="1">
    <location>
        <begin position="134"/>
        <end position="144"/>
    </location>
</feature>
<dbReference type="Pfam" id="PF07963">
    <property type="entry name" value="N_methyl"/>
    <property type="match status" value="1"/>
</dbReference>
<keyword evidence="3" id="KW-1185">Reference proteome</keyword>
<evidence type="ECO:0000313" key="3">
    <source>
        <dbReference type="Proteomes" id="UP001064933"/>
    </source>
</evidence>
<accession>A0ABY6B557</accession>
<name>A0ABY6B557_9BURK</name>
<dbReference type="NCBIfam" id="TIGR02532">
    <property type="entry name" value="IV_pilin_GFxxxE"/>
    <property type="match status" value="1"/>
</dbReference>
<dbReference type="RefSeq" id="WP_261760123.1">
    <property type="nucleotide sequence ID" value="NZ_CP104562.2"/>
</dbReference>
<gene>
    <name evidence="2" type="ORF">N4261_10695</name>
</gene>
<organism evidence="2 3">
    <name type="scientific">Roseateles amylovorans</name>
    <dbReference type="NCBI Taxonomy" id="2978473"/>
    <lineage>
        <taxon>Bacteria</taxon>
        <taxon>Pseudomonadati</taxon>
        <taxon>Pseudomonadota</taxon>
        <taxon>Betaproteobacteria</taxon>
        <taxon>Burkholderiales</taxon>
        <taxon>Sphaerotilaceae</taxon>
        <taxon>Roseateles</taxon>
    </lineage>
</organism>
<sequence length="260" mass="27584">MSGFSLVELMVGLTVGLIVLAGATAWSGIQLGEHHKMVIELQMQQELRAVADMIQRDLRRAGGHGRPQDLVWSPERPTPPANLQTAIDLTDPDQRLSYSFSRDDASGAEPGPSPGPGGGASGGTSNGTSSHPVAPLPPIAPLPPKGNELSGLRWIDGRLDQLTGSRFQPLTDPALMRVDRFRADLIISPFTADPTTSAPAVGVGSRPPSAPGSSSPCRGSLEVRSVRLRLVAQASHDATVRHQIDLLTRLRNDHLTESCP</sequence>
<dbReference type="Proteomes" id="UP001064933">
    <property type="component" value="Chromosome"/>
</dbReference>
<evidence type="ECO:0000256" key="1">
    <source>
        <dbReference type="SAM" id="MobiDB-lite"/>
    </source>
</evidence>
<feature type="region of interest" description="Disordered" evidence="1">
    <location>
        <begin position="61"/>
        <end position="145"/>
    </location>
</feature>
<dbReference type="EMBL" id="CP104562">
    <property type="protein sequence ID" value="UXH80305.1"/>
    <property type="molecule type" value="Genomic_DNA"/>
</dbReference>
<dbReference type="InterPro" id="IPR012902">
    <property type="entry name" value="N_methyl_site"/>
</dbReference>
<reference evidence="2" key="1">
    <citation type="submission" date="2022-10" db="EMBL/GenBank/DDBJ databases">
        <title>Characterization and whole genome sequencing of a new Roseateles species, isolated from fresh water.</title>
        <authorList>
            <person name="Guliayeva D.Y."/>
            <person name="Akhremchuk A.E."/>
            <person name="Sikolenko M.A."/>
            <person name="Valentovich L.N."/>
            <person name="Sidarenka A.V."/>
        </authorList>
    </citation>
    <scope>NUCLEOTIDE SEQUENCE</scope>
    <source>
        <strain evidence="2">BIM B-1768</strain>
    </source>
</reference>
<feature type="compositionally biased region" description="Low complexity" evidence="1">
    <location>
        <begin position="201"/>
        <end position="218"/>
    </location>
</feature>
<feature type="compositionally biased region" description="Gly residues" evidence="1">
    <location>
        <begin position="116"/>
        <end position="125"/>
    </location>
</feature>
<protein>
    <submittedName>
        <fullName evidence="2">Prepilin-type N-terminal cleavage/methylation domain-containing protein</fullName>
    </submittedName>
</protein>